<evidence type="ECO:0000256" key="1">
    <source>
        <dbReference type="ARBA" id="ARBA00003195"/>
    </source>
</evidence>
<comment type="function">
    <text evidence="1 9">Accessory subunit of the mitochondrial membrane respiratory chain NADH dehydrogenase (Complex I), that is believed not to be involved in catalysis. Complex I functions in the transfer of electrons from NADH to the respiratory chain. The immediate electron acceptor for the enzyme is believed to be ubiquinone.</text>
</comment>
<evidence type="ECO:0000256" key="5">
    <source>
        <dbReference type="ARBA" id="ARBA00022737"/>
    </source>
</evidence>
<gene>
    <name evidence="11" type="ORF">OFUS_LOCUS1701</name>
</gene>
<comment type="similarity">
    <text evidence="2 9">Belongs to the complex I NDUFA8 subunit family.</text>
</comment>
<protein>
    <recommendedName>
        <fullName evidence="9">NADH dehydrogenase [ubiquinone] 1 alpha subcomplex subunit 8</fullName>
    </recommendedName>
</protein>
<keyword evidence="9" id="KW-0472">Membrane</keyword>
<sequence length="176" mass="20665">MVITSDTWLPSHEELTVPELELSSGVLRAGAHHFGKYCDFQSKEFMLCWREEKDPRKCINEGKEVTNCGFEFFGEVKKHCMDSFTKYWNCIDNAGTRMHYDRCRETQAAFDKCVLANLKQERPDLGYFSKVRVHHTKRPKPVEPSHKYPEPTPDMPDFKNEPMPDSVKYGNRFFFN</sequence>
<evidence type="ECO:0000256" key="9">
    <source>
        <dbReference type="PIRNR" id="PIRNR017016"/>
    </source>
</evidence>
<evidence type="ECO:0000256" key="10">
    <source>
        <dbReference type="SAM" id="MobiDB-lite"/>
    </source>
</evidence>
<evidence type="ECO:0000256" key="8">
    <source>
        <dbReference type="ARBA" id="ARBA00023157"/>
    </source>
</evidence>
<evidence type="ECO:0000313" key="11">
    <source>
        <dbReference type="EMBL" id="CAH1774191.1"/>
    </source>
</evidence>
<keyword evidence="3 9" id="KW-0813">Transport</keyword>
<dbReference type="PIRSF" id="PIRSF017016">
    <property type="entry name" value="NDUA8"/>
    <property type="match status" value="1"/>
</dbReference>
<keyword evidence="6 9" id="KW-0249">Electron transport</keyword>
<name>A0A8J1UC29_OWEFU</name>
<feature type="compositionally biased region" description="Basic and acidic residues" evidence="10">
    <location>
        <begin position="140"/>
        <end position="149"/>
    </location>
</feature>
<keyword evidence="5" id="KW-0677">Repeat</keyword>
<keyword evidence="7 9" id="KW-0496">Mitochondrion</keyword>
<dbReference type="Proteomes" id="UP000749559">
    <property type="component" value="Unassembled WGS sequence"/>
</dbReference>
<reference evidence="11" key="1">
    <citation type="submission" date="2022-03" db="EMBL/GenBank/DDBJ databases">
        <authorList>
            <person name="Martin C."/>
        </authorList>
    </citation>
    <scope>NUCLEOTIDE SEQUENCE</scope>
</reference>
<organism evidence="11 12">
    <name type="scientific">Owenia fusiformis</name>
    <name type="common">Polychaete worm</name>
    <dbReference type="NCBI Taxonomy" id="6347"/>
    <lineage>
        <taxon>Eukaryota</taxon>
        <taxon>Metazoa</taxon>
        <taxon>Spiralia</taxon>
        <taxon>Lophotrochozoa</taxon>
        <taxon>Annelida</taxon>
        <taxon>Polychaeta</taxon>
        <taxon>Sedentaria</taxon>
        <taxon>Canalipalpata</taxon>
        <taxon>Sabellida</taxon>
        <taxon>Oweniida</taxon>
        <taxon>Oweniidae</taxon>
        <taxon>Owenia</taxon>
    </lineage>
</organism>
<evidence type="ECO:0000256" key="2">
    <source>
        <dbReference type="ARBA" id="ARBA00010705"/>
    </source>
</evidence>
<accession>A0A8J1UC29</accession>
<proteinExistence type="inferred from homology"/>
<keyword evidence="8" id="KW-1015">Disulfide bond</keyword>
<dbReference type="PANTHER" id="PTHR13344">
    <property type="entry name" value="NADH-UBIQUINONE OXIDOREDUCTASE"/>
    <property type="match status" value="1"/>
</dbReference>
<evidence type="ECO:0000256" key="3">
    <source>
        <dbReference type="ARBA" id="ARBA00022448"/>
    </source>
</evidence>
<dbReference type="OrthoDB" id="276296at2759"/>
<comment type="caution">
    <text evidence="11">The sequence shown here is derived from an EMBL/GenBank/DDBJ whole genome shotgun (WGS) entry which is preliminary data.</text>
</comment>
<evidence type="ECO:0000256" key="6">
    <source>
        <dbReference type="ARBA" id="ARBA00022982"/>
    </source>
</evidence>
<dbReference type="PANTHER" id="PTHR13344:SF0">
    <property type="entry name" value="NADH DEHYDROGENASE [UBIQUINONE] 1 ALPHA SUBCOMPLEX SUBUNIT 8"/>
    <property type="match status" value="1"/>
</dbReference>
<feature type="region of interest" description="Disordered" evidence="10">
    <location>
        <begin position="136"/>
        <end position="163"/>
    </location>
</feature>
<dbReference type="EMBL" id="CAIIXF020000001">
    <property type="protein sequence ID" value="CAH1774191.1"/>
    <property type="molecule type" value="Genomic_DNA"/>
</dbReference>
<dbReference type="PROSITE" id="PS51808">
    <property type="entry name" value="CHCH"/>
    <property type="match status" value="2"/>
</dbReference>
<dbReference type="InterPro" id="IPR016680">
    <property type="entry name" value="NDUFA8"/>
</dbReference>
<dbReference type="GO" id="GO:0005743">
    <property type="term" value="C:mitochondrial inner membrane"/>
    <property type="evidence" value="ECO:0007669"/>
    <property type="project" value="UniProtKB-SubCell"/>
</dbReference>
<evidence type="ECO:0000313" key="12">
    <source>
        <dbReference type="Proteomes" id="UP000749559"/>
    </source>
</evidence>
<keyword evidence="12" id="KW-1185">Reference proteome</keyword>
<evidence type="ECO:0000256" key="7">
    <source>
        <dbReference type="ARBA" id="ARBA00023128"/>
    </source>
</evidence>
<dbReference type="GO" id="GO:0006120">
    <property type="term" value="P:mitochondrial electron transport, NADH to ubiquinone"/>
    <property type="evidence" value="ECO:0007669"/>
    <property type="project" value="InterPro"/>
</dbReference>
<dbReference type="AlphaFoldDB" id="A0A8J1UC29"/>
<evidence type="ECO:0000256" key="4">
    <source>
        <dbReference type="ARBA" id="ARBA00022660"/>
    </source>
</evidence>
<keyword evidence="9" id="KW-0999">Mitochondrion inner membrane</keyword>
<comment type="subcellular location">
    <subcellularLocation>
        <location evidence="9">Mitochondrion inner membrane</location>
    </subcellularLocation>
</comment>
<keyword evidence="4 9" id="KW-0679">Respiratory chain</keyword>